<evidence type="ECO:0000313" key="9">
    <source>
        <dbReference type="Proteomes" id="UP000735302"/>
    </source>
</evidence>
<dbReference type="EMBL" id="BLXT01008374">
    <property type="protein sequence ID" value="GFO48125.1"/>
    <property type="molecule type" value="Genomic_DNA"/>
</dbReference>
<evidence type="ECO:0000256" key="2">
    <source>
        <dbReference type="ARBA" id="ARBA00022833"/>
    </source>
</evidence>
<keyword evidence="3 5" id="KW-0238">DNA-binding</keyword>
<dbReference type="Gene3D" id="4.10.1040.10">
    <property type="entry name" value="DM DNA-binding domain"/>
    <property type="match status" value="1"/>
</dbReference>
<evidence type="ECO:0000259" key="7">
    <source>
        <dbReference type="PROSITE" id="PS50809"/>
    </source>
</evidence>
<keyword evidence="1 5" id="KW-0479">Metal-binding</keyword>
<evidence type="ECO:0000313" key="8">
    <source>
        <dbReference type="EMBL" id="GFO48125.1"/>
    </source>
</evidence>
<dbReference type="PROSITE" id="PS50809">
    <property type="entry name" value="DM_2"/>
    <property type="match status" value="1"/>
</dbReference>
<dbReference type="PANTHER" id="PTHR12322">
    <property type="entry name" value="DOUBLESEX AND MAB-3 RELATED TRANSCRIPTION FACTOR DMRT"/>
    <property type="match status" value="1"/>
</dbReference>
<organism evidence="8 9">
    <name type="scientific">Plakobranchus ocellatus</name>
    <dbReference type="NCBI Taxonomy" id="259542"/>
    <lineage>
        <taxon>Eukaryota</taxon>
        <taxon>Metazoa</taxon>
        <taxon>Spiralia</taxon>
        <taxon>Lophotrochozoa</taxon>
        <taxon>Mollusca</taxon>
        <taxon>Gastropoda</taxon>
        <taxon>Heterobranchia</taxon>
        <taxon>Euthyneura</taxon>
        <taxon>Panpulmonata</taxon>
        <taxon>Sacoglossa</taxon>
        <taxon>Placobranchoidea</taxon>
        <taxon>Plakobranchidae</taxon>
        <taxon>Plakobranchus</taxon>
    </lineage>
</organism>
<dbReference type="PANTHER" id="PTHR12322:SF53">
    <property type="entry name" value="DOUBLESEX-MAB RELATED 11E"/>
    <property type="match status" value="1"/>
</dbReference>
<name>A0AAV4DVU2_9GAST</name>
<dbReference type="SMART" id="SM00301">
    <property type="entry name" value="DM"/>
    <property type="match status" value="1"/>
</dbReference>
<sequence>MLRLCSLEPNLGPNSYSSGLQSEASRHRLHGERFEESIGGDSMKHDECDDESDEEEFLDIDDSFDTDQDKYHEDKSAESLYTNHTSHLFCNVQNTSKERESEKRLLMDKNEGDCFSSVSIASENKDIDECGRELKMDDVRPNCYVVSSGREMRGSAHVKPNAGTGTTKRLLRTPKCARCRNHGVVSCLKGHKRYCRWRDCACANCLLVVERQRIMAAQVALRR</sequence>
<dbReference type="InterPro" id="IPR026607">
    <property type="entry name" value="DMRT"/>
</dbReference>
<protein>
    <submittedName>
        <fullName evidence="8">Doublesex- and mab-3-related transcription factor 3</fullName>
    </submittedName>
</protein>
<dbReference type="SUPFAM" id="SSF82927">
    <property type="entry name" value="Cysteine-rich DNA binding domain, (DM domain)"/>
    <property type="match status" value="1"/>
</dbReference>
<dbReference type="Proteomes" id="UP000735302">
    <property type="component" value="Unassembled WGS sequence"/>
</dbReference>
<feature type="compositionally biased region" description="Basic and acidic residues" evidence="6">
    <location>
        <begin position="33"/>
        <end position="47"/>
    </location>
</feature>
<dbReference type="GO" id="GO:0007548">
    <property type="term" value="P:sex differentiation"/>
    <property type="evidence" value="ECO:0007669"/>
    <property type="project" value="TreeGrafter"/>
</dbReference>
<proteinExistence type="predicted"/>
<feature type="DNA-binding region" description="DM" evidence="5">
    <location>
        <begin position="176"/>
        <end position="223"/>
    </location>
</feature>
<keyword evidence="4 5" id="KW-0539">Nucleus</keyword>
<feature type="region of interest" description="Disordered" evidence="6">
    <location>
        <begin position="33"/>
        <end position="52"/>
    </location>
</feature>
<dbReference type="GO" id="GO:0000978">
    <property type="term" value="F:RNA polymerase II cis-regulatory region sequence-specific DNA binding"/>
    <property type="evidence" value="ECO:0007669"/>
    <property type="project" value="TreeGrafter"/>
</dbReference>
<evidence type="ECO:0000256" key="6">
    <source>
        <dbReference type="SAM" id="MobiDB-lite"/>
    </source>
</evidence>
<dbReference type="Pfam" id="PF00751">
    <property type="entry name" value="DM"/>
    <property type="match status" value="1"/>
</dbReference>
<dbReference type="PROSITE" id="PS40000">
    <property type="entry name" value="DM_1"/>
    <property type="match status" value="1"/>
</dbReference>
<keyword evidence="2 5" id="KW-0862">Zinc</keyword>
<evidence type="ECO:0000256" key="3">
    <source>
        <dbReference type="ARBA" id="ARBA00023125"/>
    </source>
</evidence>
<comment type="caution">
    <text evidence="8">The sequence shown here is derived from an EMBL/GenBank/DDBJ whole genome shotgun (WGS) entry which is preliminary data.</text>
</comment>
<dbReference type="GO" id="GO:0046872">
    <property type="term" value="F:metal ion binding"/>
    <property type="evidence" value="ECO:0007669"/>
    <property type="project" value="UniProtKB-KW"/>
</dbReference>
<dbReference type="GO" id="GO:0005634">
    <property type="term" value="C:nucleus"/>
    <property type="evidence" value="ECO:0007669"/>
    <property type="project" value="UniProtKB-SubCell"/>
</dbReference>
<evidence type="ECO:0000256" key="5">
    <source>
        <dbReference type="PROSITE-ProRule" id="PRU00070"/>
    </source>
</evidence>
<dbReference type="AlphaFoldDB" id="A0AAV4DVU2"/>
<reference evidence="8 9" key="1">
    <citation type="journal article" date="2021" name="Elife">
        <title>Chloroplast acquisition without the gene transfer in kleptoplastic sea slugs, Plakobranchus ocellatus.</title>
        <authorList>
            <person name="Maeda T."/>
            <person name="Takahashi S."/>
            <person name="Yoshida T."/>
            <person name="Shimamura S."/>
            <person name="Takaki Y."/>
            <person name="Nagai Y."/>
            <person name="Toyoda A."/>
            <person name="Suzuki Y."/>
            <person name="Arimoto A."/>
            <person name="Ishii H."/>
            <person name="Satoh N."/>
            <person name="Nishiyama T."/>
            <person name="Hasebe M."/>
            <person name="Maruyama T."/>
            <person name="Minagawa J."/>
            <person name="Obokata J."/>
            <person name="Shigenobu S."/>
        </authorList>
    </citation>
    <scope>NUCLEOTIDE SEQUENCE [LARGE SCALE GENOMIC DNA]</scope>
</reference>
<dbReference type="GO" id="GO:0000981">
    <property type="term" value="F:DNA-binding transcription factor activity, RNA polymerase II-specific"/>
    <property type="evidence" value="ECO:0007669"/>
    <property type="project" value="TreeGrafter"/>
</dbReference>
<evidence type="ECO:0000256" key="4">
    <source>
        <dbReference type="ARBA" id="ARBA00023242"/>
    </source>
</evidence>
<keyword evidence="9" id="KW-1185">Reference proteome</keyword>
<gene>
    <name evidence="8" type="ORF">PoB_007463000</name>
</gene>
<dbReference type="InterPro" id="IPR036407">
    <property type="entry name" value="DM_DNA-bd_sf"/>
</dbReference>
<dbReference type="InterPro" id="IPR001275">
    <property type="entry name" value="DM_DNA-bd"/>
</dbReference>
<feature type="domain" description="DM" evidence="7">
    <location>
        <begin position="176"/>
        <end position="223"/>
    </location>
</feature>
<dbReference type="FunFam" id="4.10.1040.10:FF:000001">
    <property type="entry name" value="doublesex- and mab-3-related transcription factor 1"/>
    <property type="match status" value="1"/>
</dbReference>
<accession>A0AAV4DVU2</accession>
<evidence type="ECO:0000256" key="1">
    <source>
        <dbReference type="ARBA" id="ARBA00022723"/>
    </source>
</evidence>
<comment type="subcellular location">
    <subcellularLocation>
        <location evidence="5">Nucleus</location>
    </subcellularLocation>
</comment>